<dbReference type="PANTHER" id="PTHR11085">
    <property type="entry name" value="NAD-DEPENDENT PROTEIN DEACYLASE SIRTUIN-5, MITOCHONDRIAL-RELATED"/>
    <property type="match status" value="1"/>
</dbReference>
<dbReference type="OrthoDB" id="424302at2759"/>
<name>A0A1W4XCG0_AGRPL</name>
<dbReference type="STRING" id="224129.A0A1W4XCG0"/>
<dbReference type="RefSeq" id="XP_018333694.1">
    <property type="nucleotide sequence ID" value="XM_018478192.1"/>
</dbReference>
<evidence type="ECO:0000256" key="2">
    <source>
        <dbReference type="ARBA" id="ARBA00023027"/>
    </source>
</evidence>
<evidence type="ECO:0000259" key="4">
    <source>
        <dbReference type="PROSITE" id="PS50305"/>
    </source>
</evidence>
<feature type="binding site" evidence="3">
    <location>
        <position position="168"/>
    </location>
    <ligand>
        <name>Zn(2+)</name>
        <dbReference type="ChEBI" id="CHEBI:29105"/>
    </ligand>
</feature>
<keyword evidence="2" id="KW-0520">NAD</keyword>
<feature type="domain" description="Deacetylase sirtuin-type" evidence="4">
    <location>
        <begin position="27"/>
        <end position="303"/>
    </location>
</feature>
<dbReference type="InterPro" id="IPR050134">
    <property type="entry name" value="NAD-dep_sirtuin_deacylases"/>
</dbReference>
<dbReference type="Gene3D" id="3.30.1600.10">
    <property type="entry name" value="SIR2/SIRT2 'Small Domain"/>
    <property type="match status" value="1"/>
</dbReference>
<dbReference type="GO" id="GO:0070403">
    <property type="term" value="F:NAD+ binding"/>
    <property type="evidence" value="ECO:0007669"/>
    <property type="project" value="InterPro"/>
</dbReference>
<dbReference type="InterPro" id="IPR029035">
    <property type="entry name" value="DHS-like_NAD/FAD-binding_dom"/>
</dbReference>
<reference evidence="6" key="1">
    <citation type="submission" date="2025-08" db="UniProtKB">
        <authorList>
            <consortium name="RefSeq"/>
        </authorList>
    </citation>
    <scope>IDENTIFICATION</scope>
    <source>
        <tissue evidence="6">Entire body</tissue>
    </source>
</reference>
<dbReference type="InterPro" id="IPR003000">
    <property type="entry name" value="Sirtuin"/>
</dbReference>
<dbReference type="AlphaFoldDB" id="A0A1W4XCG0"/>
<evidence type="ECO:0000256" key="3">
    <source>
        <dbReference type="PROSITE-ProRule" id="PRU00236"/>
    </source>
</evidence>
<protein>
    <submittedName>
        <fullName evidence="6">NAD-dependent protein deacylase-like isoform X1</fullName>
    </submittedName>
</protein>
<keyword evidence="1" id="KW-0808">Transferase</keyword>
<dbReference type="Gene3D" id="3.40.50.1220">
    <property type="entry name" value="TPP-binding domain"/>
    <property type="match status" value="1"/>
</dbReference>
<accession>A0A1W4XCG0</accession>
<feature type="active site" description="Proton acceptor" evidence="3">
    <location>
        <position position="155"/>
    </location>
</feature>
<keyword evidence="5" id="KW-1185">Reference proteome</keyword>
<dbReference type="KEGG" id="apln:108742857"/>
<dbReference type="PROSITE" id="PS50305">
    <property type="entry name" value="SIRTUIN"/>
    <property type="match status" value="1"/>
</dbReference>
<evidence type="ECO:0000313" key="6">
    <source>
        <dbReference type="RefSeq" id="XP_018333694.1"/>
    </source>
</evidence>
<organism evidence="5 6">
    <name type="scientific">Agrilus planipennis</name>
    <name type="common">Emerald ash borer</name>
    <name type="synonym">Agrilus marcopoli</name>
    <dbReference type="NCBI Taxonomy" id="224129"/>
    <lineage>
        <taxon>Eukaryota</taxon>
        <taxon>Metazoa</taxon>
        <taxon>Ecdysozoa</taxon>
        <taxon>Arthropoda</taxon>
        <taxon>Hexapoda</taxon>
        <taxon>Insecta</taxon>
        <taxon>Pterygota</taxon>
        <taxon>Neoptera</taxon>
        <taxon>Endopterygota</taxon>
        <taxon>Coleoptera</taxon>
        <taxon>Polyphaga</taxon>
        <taxon>Elateriformia</taxon>
        <taxon>Buprestoidea</taxon>
        <taxon>Buprestidae</taxon>
        <taxon>Agrilinae</taxon>
        <taxon>Agrilus</taxon>
    </lineage>
</organism>
<dbReference type="Pfam" id="PF02146">
    <property type="entry name" value="SIR2"/>
    <property type="match status" value="1"/>
</dbReference>
<feature type="binding site" evidence="3">
    <location>
        <position position="163"/>
    </location>
    <ligand>
        <name>Zn(2+)</name>
        <dbReference type="ChEBI" id="CHEBI:29105"/>
    </ligand>
</feature>
<feature type="binding site" evidence="3">
    <location>
        <position position="207"/>
    </location>
    <ligand>
        <name>Zn(2+)</name>
        <dbReference type="ChEBI" id="CHEBI:29105"/>
    </ligand>
</feature>
<gene>
    <name evidence="6" type="primary">LOC108742857</name>
</gene>
<dbReference type="PANTHER" id="PTHR11085:SF10">
    <property type="entry name" value="NAD-DEPENDENT PROTEIN DEACYLASE SIRTUIN-5, MITOCHONDRIAL-RELATED"/>
    <property type="match status" value="1"/>
</dbReference>
<dbReference type="Proteomes" id="UP000192223">
    <property type="component" value="Unplaced"/>
</dbReference>
<dbReference type="GeneID" id="108742857"/>
<dbReference type="InterPro" id="IPR026591">
    <property type="entry name" value="Sirtuin_cat_small_dom_sf"/>
</dbReference>
<evidence type="ECO:0000256" key="1">
    <source>
        <dbReference type="ARBA" id="ARBA00022679"/>
    </source>
</evidence>
<keyword evidence="3" id="KW-0862">Zinc</keyword>
<dbReference type="GO" id="GO:0046872">
    <property type="term" value="F:metal ion binding"/>
    <property type="evidence" value="ECO:0007669"/>
    <property type="project" value="UniProtKB-KW"/>
</dbReference>
<sequence>MANFKRFWAQKLLVKVSKVNKRNVTSNAYNYSDHEAFRKVLNDAHDIVVMTGTDFSKDGCNNKSISKTEKNDRWRNFKVEHLSNIRAFKANPSLVWEFYNYRRNSAFRSYPNKVHLNLADFERKCKRENKEFNIITNNVDGLHIRAGSQNVLELHGSLRKVICTNNQCKTIETVYDDPIVPAFKYMLDPALPQSEFSPIDENQLPKCRKCGCLVRPNIVWFGEKLDTDKMLQVSHLLLVCDLLIIIGTSLSNYPAVLFGLNAAKRGIPVAEFSMVNTPSDNRFMFHFQGPLEETVPKALGIVQ</sequence>
<keyword evidence="3" id="KW-0479">Metal-binding</keyword>
<dbReference type="GO" id="GO:0017136">
    <property type="term" value="F:histone deacetylase activity, NAD-dependent"/>
    <property type="evidence" value="ECO:0007669"/>
    <property type="project" value="TreeGrafter"/>
</dbReference>
<dbReference type="InterPro" id="IPR026590">
    <property type="entry name" value="Ssirtuin_cat_dom"/>
</dbReference>
<dbReference type="InParanoid" id="A0A1W4XCG0"/>
<evidence type="ECO:0000313" key="5">
    <source>
        <dbReference type="Proteomes" id="UP000192223"/>
    </source>
</evidence>
<dbReference type="GO" id="GO:0005634">
    <property type="term" value="C:nucleus"/>
    <property type="evidence" value="ECO:0007669"/>
    <property type="project" value="TreeGrafter"/>
</dbReference>
<feature type="binding site" evidence="3">
    <location>
        <position position="210"/>
    </location>
    <ligand>
        <name>Zn(2+)</name>
        <dbReference type="ChEBI" id="CHEBI:29105"/>
    </ligand>
</feature>
<dbReference type="SUPFAM" id="SSF52467">
    <property type="entry name" value="DHS-like NAD/FAD-binding domain"/>
    <property type="match status" value="1"/>
</dbReference>
<proteinExistence type="predicted"/>